<keyword evidence="16" id="KW-1185">Reference proteome</keyword>
<evidence type="ECO:0000256" key="6">
    <source>
        <dbReference type="ARBA" id="ARBA00022801"/>
    </source>
</evidence>
<dbReference type="SUPFAM" id="SSF81606">
    <property type="entry name" value="PP2C-like"/>
    <property type="match status" value="1"/>
</dbReference>
<dbReference type="InterPro" id="IPR001932">
    <property type="entry name" value="PPM-type_phosphatase-like_dom"/>
</dbReference>
<dbReference type="InterPro" id="IPR000222">
    <property type="entry name" value="PP2C_BS"/>
</dbReference>
<keyword evidence="7" id="KW-0460">Magnesium</keyword>
<evidence type="ECO:0000256" key="3">
    <source>
        <dbReference type="ARBA" id="ARBA00006702"/>
    </source>
</evidence>
<evidence type="ECO:0000259" key="14">
    <source>
        <dbReference type="PROSITE" id="PS51746"/>
    </source>
</evidence>
<dbReference type="PROSITE" id="PS51746">
    <property type="entry name" value="PPM_2"/>
    <property type="match status" value="1"/>
</dbReference>
<evidence type="ECO:0000256" key="2">
    <source>
        <dbReference type="ARBA" id="ARBA00001946"/>
    </source>
</evidence>
<dbReference type="AlphaFoldDB" id="A0A9R0S8J9"/>
<keyword evidence="5" id="KW-0479">Metal-binding</keyword>
<keyword evidence="9" id="KW-0464">Manganese</keyword>
<evidence type="ECO:0000256" key="9">
    <source>
        <dbReference type="ARBA" id="ARBA00023211"/>
    </source>
</evidence>
<dbReference type="EMBL" id="LT934117">
    <property type="protein sequence ID" value="VAH89861.1"/>
    <property type="molecule type" value="Genomic_DNA"/>
</dbReference>
<name>A0A9R0S8J9_TRITD</name>
<protein>
    <recommendedName>
        <fullName evidence="4">protein-serine/threonine phosphatase</fullName>
        <ecNumber evidence="4">3.1.3.16</ecNumber>
    </recommendedName>
</protein>
<organism evidence="15 16">
    <name type="scientific">Triticum turgidum subsp. durum</name>
    <name type="common">Durum wheat</name>
    <name type="synonym">Triticum durum</name>
    <dbReference type="NCBI Taxonomy" id="4567"/>
    <lineage>
        <taxon>Eukaryota</taxon>
        <taxon>Viridiplantae</taxon>
        <taxon>Streptophyta</taxon>
        <taxon>Embryophyta</taxon>
        <taxon>Tracheophyta</taxon>
        <taxon>Spermatophyta</taxon>
        <taxon>Magnoliopsida</taxon>
        <taxon>Liliopsida</taxon>
        <taxon>Poales</taxon>
        <taxon>Poaceae</taxon>
        <taxon>BOP clade</taxon>
        <taxon>Pooideae</taxon>
        <taxon>Triticodae</taxon>
        <taxon>Triticeae</taxon>
        <taxon>Triticinae</taxon>
        <taxon>Triticum</taxon>
    </lineage>
</organism>
<keyword evidence="8 12" id="KW-0904">Protein phosphatase</keyword>
<comment type="cofactor">
    <cofactor evidence="1">
        <name>Mn(2+)</name>
        <dbReference type="ChEBI" id="CHEBI:29035"/>
    </cofactor>
</comment>
<comment type="catalytic activity">
    <reaction evidence="11">
        <text>O-phospho-L-threonyl-[protein] + H2O = L-threonyl-[protein] + phosphate</text>
        <dbReference type="Rhea" id="RHEA:47004"/>
        <dbReference type="Rhea" id="RHEA-COMP:11060"/>
        <dbReference type="Rhea" id="RHEA-COMP:11605"/>
        <dbReference type="ChEBI" id="CHEBI:15377"/>
        <dbReference type="ChEBI" id="CHEBI:30013"/>
        <dbReference type="ChEBI" id="CHEBI:43474"/>
        <dbReference type="ChEBI" id="CHEBI:61977"/>
        <dbReference type="EC" id="3.1.3.16"/>
    </reaction>
</comment>
<dbReference type="GO" id="GO:0004722">
    <property type="term" value="F:protein serine/threonine phosphatase activity"/>
    <property type="evidence" value="ECO:0007669"/>
    <property type="project" value="UniProtKB-EC"/>
</dbReference>
<evidence type="ECO:0000256" key="7">
    <source>
        <dbReference type="ARBA" id="ARBA00022842"/>
    </source>
</evidence>
<dbReference type="InterPro" id="IPR036457">
    <property type="entry name" value="PPM-type-like_dom_sf"/>
</dbReference>
<comment type="similarity">
    <text evidence="3 12">Belongs to the PP2C family.</text>
</comment>
<feature type="compositionally biased region" description="Low complexity" evidence="13">
    <location>
        <begin position="65"/>
        <end position="81"/>
    </location>
</feature>
<sequence length="332" mass="34735">MSCSVAIPSSPVFSPSRRPLSCKAASASASPESVSVSVSSPAPSTAGSPLRPFGLLRAQIREEASPSPKTSSAAPSAAAGSMLKRRRPAPLMVPVDGAAAAAAAAAAVAAVESDPSNEVEEEGDEFAAYCRRGRGRRRVEMEDRHVAQVALGGDPQVALFAVFDGHGGKNAAEFAALTVSNTGDCRAVLSRAGTAEALTSDHRASREDERERIENLGGFVVNNRGTWRVQGSLAVSRGIGDAHLKQWVVADPDTRTLLVDPQCEFLVLASDGLWDKVDNQEAIDIARPLCIGNDKASRMAACRRLVETAGSRGSTDDISVLIIQLQKFSGSS</sequence>
<feature type="domain" description="PPM-type phosphatase" evidence="14">
    <location>
        <begin position="76"/>
        <end position="325"/>
    </location>
</feature>
<reference evidence="15 16" key="1">
    <citation type="submission" date="2017-09" db="EMBL/GenBank/DDBJ databases">
        <authorList>
            <consortium name="International Durum Wheat Genome Sequencing Consortium (IDWGSC)"/>
            <person name="Milanesi L."/>
        </authorList>
    </citation>
    <scope>NUCLEOTIDE SEQUENCE [LARGE SCALE GENOMIC DNA]</scope>
    <source>
        <strain evidence="16">cv. Svevo</strain>
    </source>
</reference>
<evidence type="ECO:0000256" key="4">
    <source>
        <dbReference type="ARBA" id="ARBA00013081"/>
    </source>
</evidence>
<dbReference type="PROSITE" id="PS01032">
    <property type="entry name" value="PPM_1"/>
    <property type="match status" value="1"/>
</dbReference>
<evidence type="ECO:0000256" key="12">
    <source>
        <dbReference type="RuleBase" id="RU003465"/>
    </source>
</evidence>
<evidence type="ECO:0000256" key="11">
    <source>
        <dbReference type="ARBA" id="ARBA00048336"/>
    </source>
</evidence>
<dbReference type="Pfam" id="PF00481">
    <property type="entry name" value="PP2C"/>
    <property type="match status" value="1"/>
</dbReference>
<feature type="region of interest" description="Disordered" evidence="13">
    <location>
        <begin position="1"/>
        <end position="82"/>
    </location>
</feature>
<dbReference type="PANTHER" id="PTHR13832">
    <property type="entry name" value="PROTEIN PHOSPHATASE 2C"/>
    <property type="match status" value="1"/>
</dbReference>
<dbReference type="GO" id="GO:0046872">
    <property type="term" value="F:metal ion binding"/>
    <property type="evidence" value="ECO:0007669"/>
    <property type="project" value="UniProtKB-KW"/>
</dbReference>
<dbReference type="SMART" id="SM00332">
    <property type="entry name" value="PP2Cc"/>
    <property type="match status" value="1"/>
</dbReference>
<dbReference type="Gramene" id="TRITD4Av1G053480.5">
    <property type="protein sequence ID" value="TRITD4Av1G053480.5"/>
    <property type="gene ID" value="TRITD4Av1G053480"/>
</dbReference>
<dbReference type="CDD" id="cd00143">
    <property type="entry name" value="PP2Cc"/>
    <property type="match status" value="1"/>
</dbReference>
<accession>A0A9R0S8J9</accession>
<dbReference type="Gene3D" id="3.60.40.10">
    <property type="entry name" value="PPM-type phosphatase domain"/>
    <property type="match status" value="2"/>
</dbReference>
<dbReference type="InterPro" id="IPR015655">
    <property type="entry name" value="PP2C"/>
</dbReference>
<comment type="cofactor">
    <cofactor evidence="2">
        <name>Mg(2+)</name>
        <dbReference type="ChEBI" id="CHEBI:18420"/>
    </cofactor>
</comment>
<comment type="catalytic activity">
    <reaction evidence="10">
        <text>O-phospho-L-seryl-[protein] + H2O = L-seryl-[protein] + phosphate</text>
        <dbReference type="Rhea" id="RHEA:20629"/>
        <dbReference type="Rhea" id="RHEA-COMP:9863"/>
        <dbReference type="Rhea" id="RHEA-COMP:11604"/>
        <dbReference type="ChEBI" id="CHEBI:15377"/>
        <dbReference type="ChEBI" id="CHEBI:29999"/>
        <dbReference type="ChEBI" id="CHEBI:43474"/>
        <dbReference type="ChEBI" id="CHEBI:83421"/>
        <dbReference type="EC" id="3.1.3.16"/>
    </reaction>
</comment>
<evidence type="ECO:0000313" key="16">
    <source>
        <dbReference type="Proteomes" id="UP000324705"/>
    </source>
</evidence>
<evidence type="ECO:0000313" key="15">
    <source>
        <dbReference type="EMBL" id="VAH89861.1"/>
    </source>
</evidence>
<dbReference type="EC" id="3.1.3.16" evidence="4"/>
<evidence type="ECO:0000256" key="10">
    <source>
        <dbReference type="ARBA" id="ARBA00047761"/>
    </source>
</evidence>
<dbReference type="PANTHER" id="PTHR13832:SF853">
    <property type="entry name" value="PROTEIN PHOSPHATASE 2C 2-RELATED"/>
    <property type="match status" value="1"/>
</dbReference>
<gene>
    <name evidence="15" type="ORF">TRITD_4Av1G053480</name>
</gene>
<evidence type="ECO:0000256" key="5">
    <source>
        <dbReference type="ARBA" id="ARBA00022723"/>
    </source>
</evidence>
<evidence type="ECO:0000256" key="1">
    <source>
        <dbReference type="ARBA" id="ARBA00001936"/>
    </source>
</evidence>
<keyword evidence="6 12" id="KW-0378">Hydrolase</keyword>
<evidence type="ECO:0000256" key="13">
    <source>
        <dbReference type="SAM" id="MobiDB-lite"/>
    </source>
</evidence>
<dbReference type="Proteomes" id="UP000324705">
    <property type="component" value="Chromosome 4A"/>
</dbReference>
<evidence type="ECO:0000256" key="8">
    <source>
        <dbReference type="ARBA" id="ARBA00022912"/>
    </source>
</evidence>
<feature type="compositionally biased region" description="Low complexity" evidence="13">
    <location>
        <begin position="8"/>
        <end position="49"/>
    </location>
</feature>
<proteinExistence type="inferred from homology"/>